<dbReference type="EMBL" id="ML987206">
    <property type="protein sequence ID" value="KAF2242948.1"/>
    <property type="molecule type" value="Genomic_DNA"/>
</dbReference>
<sequence length="433" mass="48708">MATSYLEFWSTHPEKCKVPSVSAAFDLMPQSLFGGKGRYLYSARVSTKGLKTRGINNEESRPTWADSNDSLFSRALPVRATFLVPVEVALLPYFQARIPSLGEHMRIDGRAEEAQLLDTELDVVSLFGFRAQETSNFGNHLIERVDICSERIVSGSMSRRLRAVPGTIFLTKKQTQLGALMDKFTHGPVRFQSFSFGAGSTTQQTNLEPDISWTWDSARKEFQRACVEHFEEREAGIFADPVYFVCFWPGTLGRQITGHIVAVLCFWSQRSRTDGKGSRHLMGPPSQRTPHSPMFGSHIVFDTSRTQTGEVSPRHHSLLVSFLFSFPSRETRGAQHGGRALSLYCHRRIAGSSEGELRHAPAEPPHEESPHILTIPQRRQSSEYHLNSIGQQDFSFPRQMQKLYHIAFGGVLLVSRLVTARAFRHIGGLEPKF</sequence>
<dbReference type="RefSeq" id="XP_033677952.1">
    <property type="nucleotide sequence ID" value="XM_033834513.1"/>
</dbReference>
<protein>
    <submittedName>
        <fullName evidence="2">Uncharacterized protein</fullName>
    </submittedName>
</protein>
<accession>A0A6A6HYT7</accession>
<keyword evidence="3" id="KW-1185">Reference proteome</keyword>
<name>A0A6A6HYT7_9PLEO</name>
<evidence type="ECO:0000313" key="3">
    <source>
        <dbReference type="Proteomes" id="UP000800094"/>
    </source>
</evidence>
<proteinExistence type="predicted"/>
<dbReference type="GeneID" id="54587843"/>
<feature type="region of interest" description="Disordered" evidence="1">
    <location>
        <begin position="273"/>
        <end position="293"/>
    </location>
</feature>
<reference evidence="2" key="1">
    <citation type="journal article" date="2020" name="Stud. Mycol.">
        <title>101 Dothideomycetes genomes: a test case for predicting lifestyles and emergence of pathogens.</title>
        <authorList>
            <person name="Haridas S."/>
            <person name="Albert R."/>
            <person name="Binder M."/>
            <person name="Bloem J."/>
            <person name="Labutti K."/>
            <person name="Salamov A."/>
            <person name="Andreopoulos B."/>
            <person name="Baker S."/>
            <person name="Barry K."/>
            <person name="Bills G."/>
            <person name="Bluhm B."/>
            <person name="Cannon C."/>
            <person name="Castanera R."/>
            <person name="Culley D."/>
            <person name="Daum C."/>
            <person name="Ezra D."/>
            <person name="Gonzalez J."/>
            <person name="Henrissat B."/>
            <person name="Kuo A."/>
            <person name="Liang C."/>
            <person name="Lipzen A."/>
            <person name="Lutzoni F."/>
            <person name="Magnuson J."/>
            <person name="Mondo S."/>
            <person name="Nolan M."/>
            <person name="Ohm R."/>
            <person name="Pangilinan J."/>
            <person name="Park H.-J."/>
            <person name="Ramirez L."/>
            <person name="Alfaro M."/>
            <person name="Sun H."/>
            <person name="Tritt A."/>
            <person name="Yoshinaga Y."/>
            <person name="Zwiers L.-H."/>
            <person name="Turgeon B."/>
            <person name="Goodwin S."/>
            <person name="Spatafora J."/>
            <person name="Crous P."/>
            <person name="Grigoriev I."/>
        </authorList>
    </citation>
    <scope>NUCLEOTIDE SEQUENCE</scope>
    <source>
        <strain evidence="2">CBS 122368</strain>
    </source>
</reference>
<gene>
    <name evidence="2" type="ORF">BU26DRAFT_581936</name>
</gene>
<evidence type="ECO:0000313" key="2">
    <source>
        <dbReference type="EMBL" id="KAF2242948.1"/>
    </source>
</evidence>
<dbReference type="AlphaFoldDB" id="A0A6A6HYT7"/>
<organism evidence="2 3">
    <name type="scientific">Trematosphaeria pertusa</name>
    <dbReference type="NCBI Taxonomy" id="390896"/>
    <lineage>
        <taxon>Eukaryota</taxon>
        <taxon>Fungi</taxon>
        <taxon>Dikarya</taxon>
        <taxon>Ascomycota</taxon>
        <taxon>Pezizomycotina</taxon>
        <taxon>Dothideomycetes</taxon>
        <taxon>Pleosporomycetidae</taxon>
        <taxon>Pleosporales</taxon>
        <taxon>Massarineae</taxon>
        <taxon>Trematosphaeriaceae</taxon>
        <taxon>Trematosphaeria</taxon>
    </lineage>
</organism>
<evidence type="ECO:0000256" key="1">
    <source>
        <dbReference type="SAM" id="MobiDB-lite"/>
    </source>
</evidence>
<dbReference type="Proteomes" id="UP000800094">
    <property type="component" value="Unassembled WGS sequence"/>
</dbReference>